<dbReference type="EMBL" id="RBZV01000004">
    <property type="protein sequence ID" value="RKP48495.1"/>
    <property type="molecule type" value="Genomic_DNA"/>
</dbReference>
<dbReference type="PRINTS" id="PR01008">
    <property type="entry name" value="FLGLRINGFLGH"/>
</dbReference>
<evidence type="ECO:0000256" key="7">
    <source>
        <dbReference type="HAMAP-Rule" id="MF_00415"/>
    </source>
</evidence>
<dbReference type="GO" id="GO:0009279">
    <property type="term" value="C:cell outer membrane"/>
    <property type="evidence" value="ECO:0007669"/>
    <property type="project" value="UniProtKB-SubCell"/>
</dbReference>
<evidence type="ECO:0000256" key="6">
    <source>
        <dbReference type="ARBA" id="ARBA00023237"/>
    </source>
</evidence>
<dbReference type="PANTHER" id="PTHR34933:SF1">
    <property type="entry name" value="FLAGELLAR L-RING PROTEIN"/>
    <property type="match status" value="1"/>
</dbReference>
<protein>
    <recommendedName>
        <fullName evidence="7">Flagellar L-ring protein</fullName>
    </recommendedName>
    <alternativeName>
        <fullName evidence="7">Basal body L-ring protein</fullName>
    </alternativeName>
</protein>
<reference evidence="9 10" key="1">
    <citation type="submission" date="2018-10" db="EMBL/GenBank/DDBJ databases">
        <title>Paraburkholderia sp. 7MK8-2, isolated from soil.</title>
        <authorList>
            <person name="Gao Z.-H."/>
            <person name="Qiu L.-H."/>
        </authorList>
    </citation>
    <scope>NUCLEOTIDE SEQUENCE [LARGE SCALE GENOMIC DNA]</scope>
    <source>
        <strain evidence="9 10">7MK8-2</strain>
    </source>
</reference>
<sequence length="193" mass="20784">MKRVPMAVLLCAVLAAANAAHAESLYNESTYRAIGADTKAYRVGDAITVLVYENSSATSSTDTTTQRNNNLSASITSSLIGKQPEFGVTTGGAFDGGGSTKRSSKLLASLTVTVREVLPNGDLKLAGEQMLTVNDEQHKVNLVGRVRPQDVSADNVVLSTRLADAHIDYVGDGDLTERQRRGWWRKVIDWLGF</sequence>
<keyword evidence="4 7" id="KW-0472">Membrane</keyword>
<evidence type="ECO:0000256" key="8">
    <source>
        <dbReference type="SAM" id="SignalP"/>
    </source>
</evidence>
<proteinExistence type="inferred from homology"/>
<dbReference type="AlphaFoldDB" id="A0A494XCK2"/>
<organism evidence="9 10">
    <name type="scientific">Trinickia fusca</name>
    <dbReference type="NCBI Taxonomy" id="2419777"/>
    <lineage>
        <taxon>Bacteria</taxon>
        <taxon>Pseudomonadati</taxon>
        <taxon>Pseudomonadota</taxon>
        <taxon>Betaproteobacteria</taxon>
        <taxon>Burkholderiales</taxon>
        <taxon>Burkholderiaceae</taxon>
        <taxon>Trinickia</taxon>
    </lineage>
</organism>
<evidence type="ECO:0000256" key="2">
    <source>
        <dbReference type="ARBA" id="ARBA00006929"/>
    </source>
</evidence>
<dbReference type="RefSeq" id="WP_121278344.1">
    <property type="nucleotide sequence ID" value="NZ_RBZV01000004.1"/>
</dbReference>
<dbReference type="GO" id="GO:0003774">
    <property type="term" value="F:cytoskeletal motor activity"/>
    <property type="evidence" value="ECO:0007669"/>
    <property type="project" value="InterPro"/>
</dbReference>
<dbReference type="InterPro" id="IPR000527">
    <property type="entry name" value="Flag_Lring"/>
</dbReference>
<comment type="function">
    <text evidence="1 7">Assembles around the rod to form the L-ring and probably protects the motor/basal body from shearing forces during rotation.</text>
</comment>
<keyword evidence="9" id="KW-0282">Flagellum</keyword>
<comment type="caution">
    <text evidence="9">The sequence shown here is derived from an EMBL/GenBank/DDBJ whole genome shotgun (WGS) entry which is preliminary data.</text>
</comment>
<keyword evidence="9" id="KW-0966">Cell projection</keyword>
<accession>A0A494XCK2</accession>
<comment type="subunit">
    <text evidence="7">The basal body constitutes a major portion of the flagellar organelle and consists of four rings (L,P,S, and M) mounted on a central rod.</text>
</comment>
<comment type="similarity">
    <text evidence="2 7">Belongs to the FlgH family.</text>
</comment>
<keyword evidence="3 8" id="KW-0732">Signal</keyword>
<feature type="signal peptide" evidence="8">
    <location>
        <begin position="1"/>
        <end position="22"/>
    </location>
</feature>
<evidence type="ECO:0000256" key="4">
    <source>
        <dbReference type="ARBA" id="ARBA00023136"/>
    </source>
</evidence>
<dbReference type="Proteomes" id="UP000280434">
    <property type="component" value="Unassembled WGS sequence"/>
</dbReference>
<dbReference type="PANTHER" id="PTHR34933">
    <property type="entry name" value="FLAGELLAR L-RING PROTEIN"/>
    <property type="match status" value="1"/>
</dbReference>
<dbReference type="OrthoDB" id="9789463at2"/>
<feature type="chain" id="PRO_5019870948" description="Flagellar L-ring protein" evidence="8">
    <location>
        <begin position="23"/>
        <end position="193"/>
    </location>
</feature>
<evidence type="ECO:0000256" key="5">
    <source>
        <dbReference type="ARBA" id="ARBA00023143"/>
    </source>
</evidence>
<evidence type="ECO:0000313" key="10">
    <source>
        <dbReference type="Proteomes" id="UP000280434"/>
    </source>
</evidence>
<name>A0A494XCK2_9BURK</name>
<comment type="subcellular location">
    <subcellularLocation>
        <location evidence="7">Cell outer membrane</location>
    </subcellularLocation>
    <subcellularLocation>
        <location evidence="7">Bacterial flagellum basal body</location>
    </subcellularLocation>
</comment>
<evidence type="ECO:0000256" key="1">
    <source>
        <dbReference type="ARBA" id="ARBA00002591"/>
    </source>
</evidence>
<dbReference type="GO" id="GO:0009427">
    <property type="term" value="C:bacterial-type flagellum basal body, distal rod, L ring"/>
    <property type="evidence" value="ECO:0007669"/>
    <property type="project" value="InterPro"/>
</dbReference>
<dbReference type="Pfam" id="PF02107">
    <property type="entry name" value="FlgH"/>
    <property type="match status" value="1"/>
</dbReference>
<keyword evidence="5 7" id="KW-0975">Bacterial flagellum</keyword>
<dbReference type="GO" id="GO:0071973">
    <property type="term" value="P:bacterial-type flagellum-dependent cell motility"/>
    <property type="evidence" value="ECO:0007669"/>
    <property type="project" value="InterPro"/>
</dbReference>
<gene>
    <name evidence="7" type="primary">flgH</name>
    <name evidence="9" type="ORF">D7S89_13980</name>
</gene>
<evidence type="ECO:0000256" key="3">
    <source>
        <dbReference type="ARBA" id="ARBA00022729"/>
    </source>
</evidence>
<evidence type="ECO:0000313" key="9">
    <source>
        <dbReference type="EMBL" id="RKP48495.1"/>
    </source>
</evidence>
<keyword evidence="6 7" id="KW-0998">Cell outer membrane</keyword>
<keyword evidence="9" id="KW-0969">Cilium</keyword>
<keyword evidence="10" id="KW-1185">Reference proteome</keyword>
<dbReference type="HAMAP" id="MF_00415">
    <property type="entry name" value="FlgH"/>
    <property type="match status" value="1"/>
</dbReference>